<dbReference type="eggNOG" id="KOG2904">
    <property type="taxonomic scope" value="Eukaryota"/>
</dbReference>
<keyword evidence="2" id="KW-0808">Transferase</keyword>
<dbReference type="NCBIfam" id="TIGR03534">
    <property type="entry name" value="RF_mod_PrmC"/>
    <property type="match status" value="1"/>
</dbReference>
<evidence type="ECO:0000256" key="3">
    <source>
        <dbReference type="ARBA" id="ARBA00022691"/>
    </source>
</evidence>
<dbReference type="AlphaFoldDB" id="D8RR86"/>
<dbReference type="Gene3D" id="3.40.50.150">
    <property type="entry name" value="Vaccinia Virus protein VP39"/>
    <property type="match status" value="1"/>
</dbReference>
<proteinExistence type="predicted"/>
<evidence type="ECO:0000256" key="1">
    <source>
        <dbReference type="ARBA" id="ARBA00022603"/>
    </source>
</evidence>
<protein>
    <recommendedName>
        <fullName evidence="4">Methyltransferase small domain-containing protein</fullName>
    </recommendedName>
</protein>
<keyword evidence="3" id="KW-0949">S-adenosyl-L-methionine</keyword>
<dbReference type="Pfam" id="PF05175">
    <property type="entry name" value="MTS"/>
    <property type="match status" value="1"/>
</dbReference>
<dbReference type="PANTHER" id="PTHR47441:SF3">
    <property type="entry name" value="RELEASE FACTOR GLUTAMINE METHYLTRANSFERASE"/>
    <property type="match status" value="1"/>
</dbReference>
<dbReference type="InParanoid" id="D8RR86"/>
<evidence type="ECO:0000259" key="4">
    <source>
        <dbReference type="Pfam" id="PF05175"/>
    </source>
</evidence>
<keyword evidence="6" id="KW-1185">Reference proteome</keyword>
<keyword evidence="1" id="KW-0489">Methyltransferase</keyword>
<dbReference type="CDD" id="cd02440">
    <property type="entry name" value="AdoMet_MTases"/>
    <property type="match status" value="1"/>
</dbReference>
<dbReference type="GO" id="GO:0008276">
    <property type="term" value="F:protein methyltransferase activity"/>
    <property type="evidence" value="ECO:0007669"/>
    <property type="project" value="InterPro"/>
</dbReference>
<dbReference type="PROSITE" id="PS00092">
    <property type="entry name" value="N6_MTASE"/>
    <property type="match status" value="1"/>
</dbReference>
<evidence type="ECO:0000313" key="5">
    <source>
        <dbReference type="EMBL" id="EFJ25358.1"/>
    </source>
</evidence>
<dbReference type="OMA" id="CDGAVSM"/>
<dbReference type="STRING" id="88036.D8RR86"/>
<dbReference type="InterPro" id="IPR004556">
    <property type="entry name" value="HemK-like"/>
</dbReference>
<sequence>MAVLRGSVELVLPICERPASKSTTLAKLLRWRSQSRHKASSISTALSELDGGPDSSELLTELEWLLDDAVEKCGRGDRDDLDQERNDTLAGHGEIFLRASLEELEQGWKERIDRRRPFQYVTGSSHWRDLVLGVQEGVLIPRPETEQLIDLAAAAMDGNSELARGVWVDLGTGSGAIAIGMARLLDGRGSVIAVDASEVAIAVAEANARRYKLQDAVTLVKGSWLTPLRDEAGKLSGIVSNPPYIPSRNLGRLQAEVGKHEPMCALDGGDDGIDHLAEICQGACWALKSGGFLALETDGGEQAQTVAKILSDKPFEDIKVVKDFAEMSRFVTAFHT</sequence>
<dbReference type="GO" id="GO:0008757">
    <property type="term" value="F:S-adenosylmethionine-dependent methyltransferase activity"/>
    <property type="evidence" value="ECO:0007669"/>
    <property type="project" value="UniProtKB-ARBA"/>
</dbReference>
<dbReference type="HOGENOM" id="CLU_018398_2_0_1"/>
<dbReference type="NCBIfam" id="TIGR00536">
    <property type="entry name" value="hemK_fam"/>
    <property type="match status" value="1"/>
</dbReference>
<dbReference type="InterPro" id="IPR002052">
    <property type="entry name" value="DNA_methylase_N6_adenine_CS"/>
</dbReference>
<dbReference type="EMBL" id="GL377587">
    <property type="protein sequence ID" value="EFJ25358.1"/>
    <property type="molecule type" value="Genomic_DNA"/>
</dbReference>
<dbReference type="Gramene" id="EFJ25358">
    <property type="protein sequence ID" value="EFJ25358"/>
    <property type="gene ID" value="SELMODRAFT_99812"/>
</dbReference>
<name>D8RR86_SELML</name>
<dbReference type="Proteomes" id="UP000001514">
    <property type="component" value="Unassembled WGS sequence"/>
</dbReference>
<feature type="domain" description="Methyltransferase small" evidence="4">
    <location>
        <begin position="163"/>
        <end position="244"/>
    </location>
</feature>
<gene>
    <name evidence="5" type="ORF">SELMODRAFT_99812</name>
</gene>
<dbReference type="InterPro" id="IPR019874">
    <property type="entry name" value="RF_methyltr_PrmC"/>
</dbReference>
<dbReference type="InterPro" id="IPR029063">
    <property type="entry name" value="SAM-dependent_MTases_sf"/>
</dbReference>
<dbReference type="InterPro" id="IPR007848">
    <property type="entry name" value="Small_mtfrase_dom"/>
</dbReference>
<accession>D8RR86</accession>
<dbReference type="InterPro" id="IPR052663">
    <property type="entry name" value="RF_glutamine_MTase_cyano"/>
</dbReference>
<dbReference type="GO" id="GO:0003676">
    <property type="term" value="F:nucleic acid binding"/>
    <property type="evidence" value="ECO:0007669"/>
    <property type="project" value="InterPro"/>
</dbReference>
<reference evidence="5 6" key="1">
    <citation type="journal article" date="2011" name="Science">
        <title>The Selaginella genome identifies genetic changes associated with the evolution of vascular plants.</title>
        <authorList>
            <person name="Banks J.A."/>
            <person name="Nishiyama T."/>
            <person name="Hasebe M."/>
            <person name="Bowman J.L."/>
            <person name="Gribskov M."/>
            <person name="dePamphilis C."/>
            <person name="Albert V.A."/>
            <person name="Aono N."/>
            <person name="Aoyama T."/>
            <person name="Ambrose B.A."/>
            <person name="Ashton N.W."/>
            <person name="Axtell M.J."/>
            <person name="Barker E."/>
            <person name="Barker M.S."/>
            <person name="Bennetzen J.L."/>
            <person name="Bonawitz N.D."/>
            <person name="Chapple C."/>
            <person name="Cheng C."/>
            <person name="Correa L.G."/>
            <person name="Dacre M."/>
            <person name="DeBarry J."/>
            <person name="Dreyer I."/>
            <person name="Elias M."/>
            <person name="Engstrom E.M."/>
            <person name="Estelle M."/>
            <person name="Feng L."/>
            <person name="Finet C."/>
            <person name="Floyd S.K."/>
            <person name="Frommer W.B."/>
            <person name="Fujita T."/>
            <person name="Gramzow L."/>
            <person name="Gutensohn M."/>
            <person name="Harholt J."/>
            <person name="Hattori M."/>
            <person name="Heyl A."/>
            <person name="Hirai T."/>
            <person name="Hiwatashi Y."/>
            <person name="Ishikawa M."/>
            <person name="Iwata M."/>
            <person name="Karol K.G."/>
            <person name="Koehler B."/>
            <person name="Kolukisaoglu U."/>
            <person name="Kubo M."/>
            <person name="Kurata T."/>
            <person name="Lalonde S."/>
            <person name="Li K."/>
            <person name="Li Y."/>
            <person name="Litt A."/>
            <person name="Lyons E."/>
            <person name="Manning G."/>
            <person name="Maruyama T."/>
            <person name="Michael T.P."/>
            <person name="Mikami K."/>
            <person name="Miyazaki S."/>
            <person name="Morinaga S."/>
            <person name="Murata T."/>
            <person name="Mueller-Roeber B."/>
            <person name="Nelson D.R."/>
            <person name="Obara M."/>
            <person name="Oguri Y."/>
            <person name="Olmstead R.G."/>
            <person name="Onodera N."/>
            <person name="Petersen B.L."/>
            <person name="Pils B."/>
            <person name="Prigge M."/>
            <person name="Rensing S.A."/>
            <person name="Riano-Pachon D.M."/>
            <person name="Roberts A.W."/>
            <person name="Sato Y."/>
            <person name="Scheller H.V."/>
            <person name="Schulz B."/>
            <person name="Schulz C."/>
            <person name="Shakirov E.V."/>
            <person name="Shibagaki N."/>
            <person name="Shinohara N."/>
            <person name="Shippen D.E."/>
            <person name="Soerensen I."/>
            <person name="Sotooka R."/>
            <person name="Sugimoto N."/>
            <person name="Sugita M."/>
            <person name="Sumikawa N."/>
            <person name="Tanurdzic M."/>
            <person name="Theissen G."/>
            <person name="Ulvskov P."/>
            <person name="Wakazuki S."/>
            <person name="Weng J.K."/>
            <person name="Willats W.W."/>
            <person name="Wipf D."/>
            <person name="Wolf P.G."/>
            <person name="Yang L."/>
            <person name="Zimmer A.D."/>
            <person name="Zhu Q."/>
            <person name="Mitros T."/>
            <person name="Hellsten U."/>
            <person name="Loque D."/>
            <person name="Otillar R."/>
            <person name="Salamov A."/>
            <person name="Schmutz J."/>
            <person name="Shapiro H."/>
            <person name="Lindquist E."/>
            <person name="Lucas S."/>
            <person name="Rokhsar D."/>
            <person name="Grigoriev I.V."/>
        </authorList>
    </citation>
    <scope>NUCLEOTIDE SEQUENCE [LARGE SCALE GENOMIC DNA]</scope>
</reference>
<evidence type="ECO:0000256" key="2">
    <source>
        <dbReference type="ARBA" id="ARBA00022679"/>
    </source>
</evidence>
<dbReference type="PANTHER" id="PTHR47441">
    <property type="match status" value="1"/>
</dbReference>
<dbReference type="KEGG" id="smo:SELMODRAFT_99812"/>
<organism evidence="6">
    <name type="scientific">Selaginella moellendorffii</name>
    <name type="common">Spikemoss</name>
    <dbReference type="NCBI Taxonomy" id="88036"/>
    <lineage>
        <taxon>Eukaryota</taxon>
        <taxon>Viridiplantae</taxon>
        <taxon>Streptophyta</taxon>
        <taxon>Embryophyta</taxon>
        <taxon>Tracheophyta</taxon>
        <taxon>Lycopodiopsida</taxon>
        <taxon>Selaginellales</taxon>
        <taxon>Selaginellaceae</taxon>
        <taxon>Selaginella</taxon>
    </lineage>
</organism>
<dbReference type="SUPFAM" id="SSF53335">
    <property type="entry name" value="S-adenosyl-L-methionine-dependent methyltransferases"/>
    <property type="match status" value="1"/>
</dbReference>
<evidence type="ECO:0000313" key="6">
    <source>
        <dbReference type="Proteomes" id="UP000001514"/>
    </source>
</evidence>
<dbReference type="FunCoup" id="D8RR86">
    <property type="interactions" value="1358"/>
</dbReference>
<dbReference type="GO" id="GO:0032259">
    <property type="term" value="P:methylation"/>
    <property type="evidence" value="ECO:0007669"/>
    <property type="project" value="UniProtKB-KW"/>
</dbReference>